<sequence>MKTDVIAHAPSPDCLNCGTAVHGHFCSHCGQETANHMPSAGEFLHEFVGHYVALENKLLKTLTLLLFRPGRLTRDYLDGKRARYVLPLRLYLTLSLIFFAVFKWEAHGFADHMAEPNQPVQQQAVQQKDLDQVKADLHEAGKQAGGAVAAAGEKALDKIKRKAEEKKEKHEGSVSFVEVDGQELNWIGRHFGPGIQAKAKHFSELPSDQQWRELTASASAYAPYAIFAMMPMFALYLKLLYLGSGRRYGEHLLFALHTNAFAFLVLILMMLVPTWIPYAHAAMWLWLVFYLPTAMRKVYGGSRIATLVRWMVAMLLHLIGMFSAIVSAFMMAVVH</sequence>
<dbReference type="Proteomes" id="UP001204621">
    <property type="component" value="Unassembled WGS sequence"/>
</dbReference>
<keyword evidence="1" id="KW-1133">Transmembrane helix</keyword>
<dbReference type="InterPro" id="IPR022134">
    <property type="entry name" value="DUF3667"/>
</dbReference>
<dbReference type="Pfam" id="PF12412">
    <property type="entry name" value="DUF3667"/>
    <property type="match status" value="1"/>
</dbReference>
<comment type="caution">
    <text evidence="2">The sequence shown here is derived from an EMBL/GenBank/DDBJ whole genome shotgun (WGS) entry which is preliminary data.</text>
</comment>
<feature type="transmembrane region" description="Helical" evidence="1">
    <location>
        <begin position="307"/>
        <end position="334"/>
    </location>
</feature>
<keyword evidence="1" id="KW-0812">Transmembrane</keyword>
<keyword evidence="3" id="KW-1185">Reference proteome</keyword>
<feature type="transmembrane region" description="Helical" evidence="1">
    <location>
        <begin position="278"/>
        <end position="295"/>
    </location>
</feature>
<keyword evidence="1" id="KW-0472">Membrane</keyword>
<evidence type="ECO:0000256" key="1">
    <source>
        <dbReference type="SAM" id="Phobius"/>
    </source>
</evidence>
<evidence type="ECO:0000313" key="3">
    <source>
        <dbReference type="Proteomes" id="UP001204621"/>
    </source>
</evidence>
<dbReference type="RefSeq" id="WP_258813678.1">
    <property type="nucleotide sequence ID" value="NZ_JANUGU010000008.1"/>
</dbReference>
<feature type="transmembrane region" description="Helical" evidence="1">
    <location>
        <begin position="84"/>
        <end position="102"/>
    </location>
</feature>
<name>A0ABT2D2N1_9BURK</name>
<feature type="transmembrane region" description="Helical" evidence="1">
    <location>
        <begin position="252"/>
        <end position="272"/>
    </location>
</feature>
<organism evidence="2 3">
    <name type="scientific">Massilia terrae</name>
    <dbReference type="NCBI Taxonomy" id="1811224"/>
    <lineage>
        <taxon>Bacteria</taxon>
        <taxon>Pseudomonadati</taxon>
        <taxon>Pseudomonadota</taxon>
        <taxon>Betaproteobacteria</taxon>
        <taxon>Burkholderiales</taxon>
        <taxon>Oxalobacteraceae</taxon>
        <taxon>Telluria group</taxon>
        <taxon>Massilia</taxon>
    </lineage>
</organism>
<proteinExistence type="predicted"/>
<accession>A0ABT2D2N1</accession>
<protein>
    <submittedName>
        <fullName evidence="2">DUF3667 domain-containing protein</fullName>
    </submittedName>
</protein>
<feature type="transmembrane region" description="Helical" evidence="1">
    <location>
        <begin position="221"/>
        <end position="240"/>
    </location>
</feature>
<dbReference type="EMBL" id="JANUGU010000008">
    <property type="protein sequence ID" value="MCS0660493.1"/>
    <property type="molecule type" value="Genomic_DNA"/>
</dbReference>
<gene>
    <name evidence="2" type="ORF">NX778_20675</name>
</gene>
<evidence type="ECO:0000313" key="2">
    <source>
        <dbReference type="EMBL" id="MCS0660493.1"/>
    </source>
</evidence>
<reference evidence="2 3" key="1">
    <citation type="submission" date="2022-08" db="EMBL/GenBank/DDBJ databases">
        <title>Reclassification of Massilia species as members of the genera Telluria, Duganella, Pseudoduganella, Mokoshia gen. nov. and Zemynaea gen. nov. using orthogonal and non-orthogonal genome-based approaches.</title>
        <authorList>
            <person name="Bowman J.P."/>
        </authorList>
    </citation>
    <scope>NUCLEOTIDE SEQUENCE [LARGE SCALE GENOMIC DNA]</scope>
    <source>
        <strain evidence="2 3">JCM 31606</strain>
    </source>
</reference>